<feature type="compositionally biased region" description="Basic residues" evidence="1">
    <location>
        <begin position="44"/>
        <end position="54"/>
    </location>
</feature>
<feature type="compositionally biased region" description="Pro residues" evidence="1">
    <location>
        <begin position="348"/>
        <end position="373"/>
    </location>
</feature>
<gene>
    <name evidence="2" type="ORF">BG006_009854</name>
</gene>
<name>A0A9P5SV51_9FUNG</name>
<dbReference type="Proteomes" id="UP000696485">
    <property type="component" value="Unassembled WGS sequence"/>
</dbReference>
<comment type="caution">
    <text evidence="2">The sequence shown here is derived from an EMBL/GenBank/DDBJ whole genome shotgun (WGS) entry which is preliminary data.</text>
</comment>
<protein>
    <submittedName>
        <fullName evidence="2">Uncharacterized protein</fullName>
    </submittedName>
</protein>
<feature type="region of interest" description="Disordered" evidence="1">
    <location>
        <begin position="342"/>
        <end position="446"/>
    </location>
</feature>
<feature type="compositionally biased region" description="Low complexity" evidence="1">
    <location>
        <begin position="374"/>
        <end position="387"/>
    </location>
</feature>
<evidence type="ECO:0000313" key="2">
    <source>
        <dbReference type="EMBL" id="KAF9336064.1"/>
    </source>
</evidence>
<reference evidence="2" key="1">
    <citation type="journal article" date="2020" name="Fungal Divers.">
        <title>Resolving the Mortierellaceae phylogeny through synthesis of multi-gene phylogenetics and phylogenomics.</title>
        <authorList>
            <person name="Vandepol N."/>
            <person name="Liber J."/>
            <person name="Desiro A."/>
            <person name="Na H."/>
            <person name="Kennedy M."/>
            <person name="Barry K."/>
            <person name="Grigoriev I.V."/>
            <person name="Miller A.N."/>
            <person name="O'Donnell K."/>
            <person name="Stajich J.E."/>
            <person name="Bonito G."/>
        </authorList>
    </citation>
    <scope>NUCLEOTIDE SEQUENCE</scope>
    <source>
        <strain evidence="2">NVP1</strain>
    </source>
</reference>
<proteinExistence type="predicted"/>
<evidence type="ECO:0000256" key="1">
    <source>
        <dbReference type="SAM" id="MobiDB-lite"/>
    </source>
</evidence>
<feature type="region of interest" description="Disordered" evidence="1">
    <location>
        <begin position="1"/>
        <end position="58"/>
    </location>
</feature>
<feature type="compositionally biased region" description="Basic residues" evidence="1">
    <location>
        <begin position="398"/>
        <end position="410"/>
    </location>
</feature>
<keyword evidence="3" id="KW-1185">Reference proteome</keyword>
<dbReference type="AlphaFoldDB" id="A0A9P5SV51"/>
<feature type="compositionally biased region" description="Polar residues" evidence="1">
    <location>
        <begin position="1"/>
        <end position="10"/>
    </location>
</feature>
<dbReference type="EMBL" id="JAAAUY010000074">
    <property type="protein sequence ID" value="KAF9336064.1"/>
    <property type="molecule type" value="Genomic_DNA"/>
</dbReference>
<accession>A0A9P5SV51</accession>
<evidence type="ECO:0000313" key="3">
    <source>
        <dbReference type="Proteomes" id="UP000696485"/>
    </source>
</evidence>
<feature type="compositionally biased region" description="Basic residues" evidence="1">
    <location>
        <begin position="419"/>
        <end position="437"/>
    </location>
</feature>
<organism evidence="2 3">
    <name type="scientific">Podila minutissima</name>
    <dbReference type="NCBI Taxonomy" id="64525"/>
    <lineage>
        <taxon>Eukaryota</taxon>
        <taxon>Fungi</taxon>
        <taxon>Fungi incertae sedis</taxon>
        <taxon>Mucoromycota</taxon>
        <taxon>Mortierellomycotina</taxon>
        <taxon>Mortierellomycetes</taxon>
        <taxon>Mortierellales</taxon>
        <taxon>Mortierellaceae</taxon>
        <taxon>Podila</taxon>
    </lineage>
</organism>
<sequence>MNSSSGSGHSEQPKKQRPNVPRIIMPDGTSINLSTPPTTPRQQPRQKPRQKHSRQMPIPIWPDRFIQFRDRMKASERMACFNWSKRTAPTTQQDVQADHINTKEPETTAEVTPNTTYPRADPDLEPIHLGLSPAFGILGISHYGDGNGAESETSSQRHTWRDYDDDDDAFHGDWCSKDRWRHVFCTRSGLTNTGKRLVTTTLGLVVILALALTALGKIRHHNRVSDVIPESLEGKVYEAQVMVIEDFHGKMPKLEKREQGQRQGQGRKGTKVPFWDHPLGAGCLRQRCETEAWKEFIAFMNPESFGIQLPQNWPSLCSSCIEISRNEFVYRTTVRVLGDLSQCAPTTTSPPAPSSPSPPSPSSPSSPSVPPTLPQTSSSKIQISSKTGRITSPSKKPVPQHHSHGTHTPKKTTISKNTSKPRSRAPSRRATLSKRQVKSPTQGETFPNLIVDPATFNNLTEYDSVNAIQSMEQLRVQFRFVLCDD</sequence>